<evidence type="ECO:0000313" key="2">
    <source>
        <dbReference type="EMBL" id="RJX42728.1"/>
    </source>
</evidence>
<gene>
    <name evidence="2" type="ORF">DM826_08520</name>
</gene>
<evidence type="ECO:0000313" key="3">
    <source>
        <dbReference type="Proteomes" id="UP000276588"/>
    </source>
</evidence>
<dbReference type="RefSeq" id="WP_120102978.1">
    <property type="nucleotide sequence ID" value="NZ_QKNY01000013.1"/>
</dbReference>
<feature type="region of interest" description="Disordered" evidence="1">
    <location>
        <begin position="180"/>
        <end position="205"/>
    </location>
</feature>
<dbReference type="AlphaFoldDB" id="A0A3A6PMK4"/>
<name>A0A3A6PMK4_9EURY</name>
<dbReference type="OrthoDB" id="326212at2157"/>
<comment type="caution">
    <text evidence="2">The sequence shown here is derived from an EMBL/GenBank/DDBJ whole genome shotgun (WGS) entry which is preliminary data.</text>
</comment>
<dbReference type="Proteomes" id="UP000276588">
    <property type="component" value="Unassembled WGS sequence"/>
</dbReference>
<keyword evidence="3" id="KW-1185">Reference proteome</keyword>
<feature type="compositionally biased region" description="Polar residues" evidence="1">
    <location>
        <begin position="196"/>
        <end position="205"/>
    </location>
</feature>
<sequence length="281" mass="30636">MKSFPPTPPVADAPDGLLSGHLWLLELIDGRPLRFQLQDSGLLRVGDGEAVYDDPETIPLPFRQAVAHIRDSLDRDALRAAVDNVEAVTFFGVATTHESVPYDFESMPPFLSTDVWAADRETFRPPDAADGIFRRLGLVPVNTFEREVNTRDFSPDTYELPTSAWYDGPAAGVVIRNKQGQRGQLSNPAVAASTPAGDSTQSKPAQSIDELVDTYATPASIESIATSMRSDERSVAVDTVTDRLCGVVGRRHPDAFLGADGLDQPAFRSAIAEQVQRHLHR</sequence>
<proteinExistence type="predicted"/>
<reference evidence="2 3" key="1">
    <citation type="submission" date="2018-06" db="EMBL/GenBank/DDBJ databases">
        <title>Halonotius sp. F13-13 a new haloarchaeeon isolated from a solar saltern from Isla Cristina, Huelva, Spain.</title>
        <authorList>
            <person name="Duran-Viseras A."/>
            <person name="Sanchez-Porro C."/>
            <person name="Ventosa A."/>
        </authorList>
    </citation>
    <scope>NUCLEOTIDE SEQUENCE [LARGE SCALE GENOMIC DNA]</scope>
    <source>
        <strain evidence="2 3">F13-13</strain>
    </source>
</reference>
<evidence type="ECO:0000256" key="1">
    <source>
        <dbReference type="SAM" id="MobiDB-lite"/>
    </source>
</evidence>
<accession>A0A3A6PMK4</accession>
<dbReference type="EMBL" id="QKNY01000013">
    <property type="protein sequence ID" value="RJX42728.1"/>
    <property type="molecule type" value="Genomic_DNA"/>
</dbReference>
<organism evidence="2 3">
    <name type="scientific">Halonotius aquaticus</name>
    <dbReference type="NCBI Taxonomy" id="2216978"/>
    <lineage>
        <taxon>Archaea</taxon>
        <taxon>Methanobacteriati</taxon>
        <taxon>Methanobacteriota</taxon>
        <taxon>Stenosarchaea group</taxon>
        <taxon>Halobacteria</taxon>
        <taxon>Halobacteriales</taxon>
        <taxon>Haloferacaceae</taxon>
        <taxon>Halonotius</taxon>
    </lineage>
</organism>
<protein>
    <submittedName>
        <fullName evidence="2">Uncharacterized protein</fullName>
    </submittedName>
</protein>